<dbReference type="GO" id="GO:0000981">
    <property type="term" value="F:DNA-binding transcription factor activity, RNA polymerase II-specific"/>
    <property type="evidence" value="ECO:0007669"/>
    <property type="project" value="InterPro"/>
</dbReference>
<evidence type="ECO:0000256" key="5">
    <source>
        <dbReference type="PROSITE-ProRule" id="PRU00108"/>
    </source>
</evidence>
<dbReference type="Gene3D" id="1.10.10.60">
    <property type="entry name" value="Homeodomain-like"/>
    <property type="match status" value="1"/>
</dbReference>
<sequence>MGFQIRKIYPEDLIPSVVRRQHEEEDDDEDGESDVDKKEEEVEEKKEVASMLPIDNLSTSKKAALYSLSLILANHESALSCQVKSRCLRLPDHYAPCVVPTVPSPNELLSKNWGQSRPKGELKTAHFYVQLLDNLIGSWRIFSTKRKVNLSSDPPSYFEQANTESPSVEDSPSLETSSNSASPRPSRTSNSPDWPNENCVRGKRYRKARAYFQPHHLFALENFYKHQTYLSTQDRELLAQRLGLSEDRIRTWFQNRRMREKRKPRFPLSTISNPVNLSTEKDVMGTK</sequence>
<dbReference type="GO" id="GO:0005634">
    <property type="term" value="C:nucleus"/>
    <property type="evidence" value="ECO:0007669"/>
    <property type="project" value="UniProtKB-SubCell"/>
</dbReference>
<feature type="region of interest" description="Disordered" evidence="7">
    <location>
        <begin position="16"/>
        <end position="49"/>
    </location>
</feature>
<evidence type="ECO:0000256" key="6">
    <source>
        <dbReference type="RuleBase" id="RU000682"/>
    </source>
</evidence>
<dbReference type="OrthoDB" id="6268633at2759"/>
<comment type="subcellular location">
    <subcellularLocation>
        <location evidence="1 5 6">Nucleus</location>
    </subcellularLocation>
</comment>
<reference evidence="9 10" key="1">
    <citation type="submission" date="2018-10" db="EMBL/GenBank/DDBJ databases">
        <authorList>
            <consortium name="Pathogen Informatics"/>
        </authorList>
    </citation>
    <scope>NUCLEOTIDE SEQUENCE [LARGE SCALE GENOMIC DNA]</scope>
</reference>
<proteinExistence type="predicted"/>
<dbReference type="Pfam" id="PF00046">
    <property type="entry name" value="Homeodomain"/>
    <property type="match status" value="1"/>
</dbReference>
<evidence type="ECO:0000313" key="10">
    <source>
        <dbReference type="Proteomes" id="UP000267029"/>
    </source>
</evidence>
<organism evidence="9 10">
    <name type="scientific">Mesocestoides corti</name>
    <name type="common">Flatworm</name>
    <dbReference type="NCBI Taxonomy" id="53468"/>
    <lineage>
        <taxon>Eukaryota</taxon>
        <taxon>Metazoa</taxon>
        <taxon>Spiralia</taxon>
        <taxon>Lophotrochozoa</taxon>
        <taxon>Platyhelminthes</taxon>
        <taxon>Cestoda</taxon>
        <taxon>Eucestoda</taxon>
        <taxon>Cyclophyllidea</taxon>
        <taxon>Mesocestoididae</taxon>
        <taxon>Mesocestoides</taxon>
    </lineage>
</organism>
<evidence type="ECO:0000256" key="7">
    <source>
        <dbReference type="SAM" id="MobiDB-lite"/>
    </source>
</evidence>
<dbReference type="Proteomes" id="UP000267029">
    <property type="component" value="Unassembled WGS sequence"/>
</dbReference>
<feature type="region of interest" description="Disordered" evidence="7">
    <location>
        <begin position="150"/>
        <end position="199"/>
    </location>
</feature>
<name>A0A0R3UBK7_MESCO</name>
<feature type="domain" description="Homeobox" evidence="8">
    <location>
        <begin position="203"/>
        <end position="263"/>
    </location>
</feature>
<feature type="compositionally biased region" description="Basic and acidic residues" evidence="7">
    <location>
        <begin position="34"/>
        <end position="48"/>
    </location>
</feature>
<feature type="compositionally biased region" description="Polar residues" evidence="7">
    <location>
        <begin position="150"/>
        <end position="193"/>
    </location>
</feature>
<keyword evidence="10" id="KW-1185">Reference proteome</keyword>
<dbReference type="AlphaFoldDB" id="A0A0R3UBK7"/>
<accession>A0A0R3UBK7</accession>
<dbReference type="CDD" id="cd00086">
    <property type="entry name" value="homeodomain"/>
    <property type="match status" value="1"/>
</dbReference>
<keyword evidence="2 5" id="KW-0238">DNA-binding</keyword>
<dbReference type="GO" id="GO:0030154">
    <property type="term" value="P:cell differentiation"/>
    <property type="evidence" value="ECO:0007669"/>
    <property type="project" value="TreeGrafter"/>
</dbReference>
<keyword evidence="3 5" id="KW-0371">Homeobox</keyword>
<dbReference type="EMBL" id="UXSR01001475">
    <property type="protein sequence ID" value="VDD78303.1"/>
    <property type="molecule type" value="Genomic_DNA"/>
</dbReference>
<gene>
    <name evidence="9" type="ORF">MCOS_LOCUS4306</name>
</gene>
<dbReference type="InterPro" id="IPR017970">
    <property type="entry name" value="Homeobox_CS"/>
</dbReference>
<evidence type="ECO:0000256" key="2">
    <source>
        <dbReference type="ARBA" id="ARBA00023125"/>
    </source>
</evidence>
<evidence type="ECO:0000256" key="1">
    <source>
        <dbReference type="ARBA" id="ARBA00004123"/>
    </source>
</evidence>
<evidence type="ECO:0000256" key="3">
    <source>
        <dbReference type="ARBA" id="ARBA00023155"/>
    </source>
</evidence>
<dbReference type="SUPFAM" id="SSF46689">
    <property type="entry name" value="Homeodomain-like"/>
    <property type="match status" value="1"/>
</dbReference>
<dbReference type="PANTHER" id="PTHR24340">
    <property type="entry name" value="HOMEOBOX PROTEIN NKX"/>
    <property type="match status" value="1"/>
</dbReference>
<dbReference type="GO" id="GO:0000978">
    <property type="term" value="F:RNA polymerase II cis-regulatory region sequence-specific DNA binding"/>
    <property type="evidence" value="ECO:0007669"/>
    <property type="project" value="TreeGrafter"/>
</dbReference>
<dbReference type="InterPro" id="IPR001356">
    <property type="entry name" value="HD"/>
</dbReference>
<evidence type="ECO:0000259" key="8">
    <source>
        <dbReference type="PROSITE" id="PS50071"/>
    </source>
</evidence>
<dbReference type="InterPro" id="IPR050394">
    <property type="entry name" value="Homeobox_NK-like"/>
</dbReference>
<feature type="DNA-binding region" description="Homeobox" evidence="5">
    <location>
        <begin position="205"/>
        <end position="264"/>
    </location>
</feature>
<protein>
    <recommendedName>
        <fullName evidence="8">Homeobox domain-containing protein</fullName>
    </recommendedName>
</protein>
<evidence type="ECO:0000313" key="9">
    <source>
        <dbReference type="EMBL" id="VDD78303.1"/>
    </source>
</evidence>
<dbReference type="InterPro" id="IPR009057">
    <property type="entry name" value="Homeodomain-like_sf"/>
</dbReference>
<dbReference type="PROSITE" id="PS00027">
    <property type="entry name" value="HOMEOBOX_1"/>
    <property type="match status" value="1"/>
</dbReference>
<dbReference type="SMART" id="SM00389">
    <property type="entry name" value="HOX"/>
    <property type="match status" value="1"/>
</dbReference>
<evidence type="ECO:0000256" key="4">
    <source>
        <dbReference type="ARBA" id="ARBA00023242"/>
    </source>
</evidence>
<dbReference type="STRING" id="53468.A0A0R3UBK7"/>
<keyword evidence="4 5" id="KW-0539">Nucleus</keyword>
<feature type="compositionally biased region" description="Acidic residues" evidence="7">
    <location>
        <begin position="24"/>
        <end position="33"/>
    </location>
</feature>
<dbReference type="PROSITE" id="PS50071">
    <property type="entry name" value="HOMEOBOX_2"/>
    <property type="match status" value="1"/>
</dbReference>
<dbReference type="PANTHER" id="PTHR24340:SF112">
    <property type="entry name" value="VENT HOMEOBOX"/>
    <property type="match status" value="1"/>
</dbReference>